<accession>A0A9N9E443</accession>
<gene>
    <name evidence="2" type="ORF">AGERDE_LOCUS11721</name>
</gene>
<dbReference type="Proteomes" id="UP000789831">
    <property type="component" value="Unassembled WGS sequence"/>
</dbReference>
<protein>
    <submittedName>
        <fullName evidence="2">12532_t:CDS:1</fullName>
    </submittedName>
</protein>
<evidence type="ECO:0000313" key="3">
    <source>
        <dbReference type="Proteomes" id="UP000789831"/>
    </source>
</evidence>
<organism evidence="2 3">
    <name type="scientific">Ambispora gerdemannii</name>
    <dbReference type="NCBI Taxonomy" id="144530"/>
    <lineage>
        <taxon>Eukaryota</taxon>
        <taxon>Fungi</taxon>
        <taxon>Fungi incertae sedis</taxon>
        <taxon>Mucoromycota</taxon>
        <taxon>Glomeromycotina</taxon>
        <taxon>Glomeromycetes</taxon>
        <taxon>Archaeosporales</taxon>
        <taxon>Ambisporaceae</taxon>
        <taxon>Ambispora</taxon>
    </lineage>
</organism>
<reference evidence="2" key="1">
    <citation type="submission" date="2021-06" db="EMBL/GenBank/DDBJ databases">
        <authorList>
            <person name="Kallberg Y."/>
            <person name="Tangrot J."/>
            <person name="Rosling A."/>
        </authorList>
    </citation>
    <scope>NUCLEOTIDE SEQUENCE</scope>
    <source>
        <strain evidence="2">MT106</strain>
    </source>
</reference>
<sequence length="409" mass="45754">QNSFNVTPIKSESGGAYSTPVKQIRSSSDLRESSASVTPIRSVNNNYRESQEQMILTKDEVKNFRDYLISQRNAGEGLYGNLIYRLYPGLHDHSWNYLRAYAIKHIIPTLSGDTNKDGFELKQLKMIYNKPVANSSDGIYEDDHYRINIDQIQDDENPDSSEEDSDSQTLTVVEGNSPFLERVECHFMTNHDAGDYYPAGSAKISQVVNNFSRSNQVTNNINASSSNFTTLLKLNGNNNESSEREKITTSASQFQQAILQNNKQLSSGNQITSSNSSYRHQNRSIASSSRSMPSILSMNTDNGDSLLNEEAIEQLCESPTINNLSRQYSRDSTLNIPLATPQIQAFNQVPSSKALGKRPAPSTCTTDNHATDHSNPKKKRKFSSIKNFDSSDLKEIPSSKYGSRTRTFH</sequence>
<proteinExistence type="predicted"/>
<feature type="compositionally biased region" description="Polar residues" evidence="1">
    <location>
        <begin position="400"/>
        <end position="409"/>
    </location>
</feature>
<feature type="non-terminal residue" evidence="2">
    <location>
        <position position="1"/>
    </location>
</feature>
<name>A0A9N9E443_9GLOM</name>
<evidence type="ECO:0000313" key="2">
    <source>
        <dbReference type="EMBL" id="CAG8658986.1"/>
    </source>
</evidence>
<feature type="compositionally biased region" description="Polar residues" evidence="1">
    <location>
        <begin position="1"/>
        <end position="10"/>
    </location>
</feature>
<dbReference type="AlphaFoldDB" id="A0A9N9E443"/>
<feature type="region of interest" description="Disordered" evidence="1">
    <location>
        <begin position="262"/>
        <end position="302"/>
    </location>
</feature>
<feature type="region of interest" description="Disordered" evidence="1">
    <location>
        <begin position="352"/>
        <end position="409"/>
    </location>
</feature>
<comment type="caution">
    <text evidence="2">The sequence shown here is derived from an EMBL/GenBank/DDBJ whole genome shotgun (WGS) entry which is preliminary data.</text>
</comment>
<feature type="compositionally biased region" description="Low complexity" evidence="1">
    <location>
        <begin position="266"/>
        <end position="298"/>
    </location>
</feature>
<feature type="region of interest" description="Disordered" evidence="1">
    <location>
        <begin position="1"/>
        <end position="37"/>
    </location>
</feature>
<dbReference type="EMBL" id="CAJVPL010005548">
    <property type="protein sequence ID" value="CAG8658986.1"/>
    <property type="molecule type" value="Genomic_DNA"/>
</dbReference>
<keyword evidence="3" id="KW-1185">Reference proteome</keyword>
<evidence type="ECO:0000256" key="1">
    <source>
        <dbReference type="SAM" id="MobiDB-lite"/>
    </source>
</evidence>